<dbReference type="PANTHER" id="PTHR30273">
    <property type="entry name" value="PERIPLASMIC SIGNAL SENSOR AND SIGMA FACTOR ACTIVATOR FECR-RELATED"/>
    <property type="match status" value="1"/>
</dbReference>
<dbReference type="PANTHER" id="PTHR30273:SF2">
    <property type="entry name" value="PROTEIN FECR"/>
    <property type="match status" value="1"/>
</dbReference>
<dbReference type="InterPro" id="IPR012373">
    <property type="entry name" value="Ferrdict_sens_TM"/>
</dbReference>
<evidence type="ECO:0000313" key="3">
    <source>
        <dbReference type="EMBL" id="PVM85281.1"/>
    </source>
</evidence>
<dbReference type="Gene3D" id="2.60.120.1440">
    <property type="match status" value="1"/>
</dbReference>
<dbReference type="PIRSF" id="PIRSF018266">
    <property type="entry name" value="FecR"/>
    <property type="match status" value="1"/>
</dbReference>
<dbReference type="AlphaFoldDB" id="A0A2T9JNT6"/>
<protein>
    <recommendedName>
        <fullName evidence="2">FecR protein domain-containing protein</fullName>
    </recommendedName>
</protein>
<organism evidence="3 4">
    <name type="scientific">Caulobacter radicis</name>
    <dbReference type="NCBI Taxonomy" id="2172650"/>
    <lineage>
        <taxon>Bacteria</taxon>
        <taxon>Pseudomonadati</taxon>
        <taxon>Pseudomonadota</taxon>
        <taxon>Alphaproteobacteria</taxon>
        <taxon>Caulobacterales</taxon>
        <taxon>Caulobacteraceae</taxon>
        <taxon>Caulobacter</taxon>
    </lineage>
</organism>
<evidence type="ECO:0000313" key="4">
    <source>
        <dbReference type="Proteomes" id="UP000244913"/>
    </source>
</evidence>
<dbReference type="Pfam" id="PF04773">
    <property type="entry name" value="FecR"/>
    <property type="match status" value="1"/>
</dbReference>
<dbReference type="EMBL" id="QDKP01000022">
    <property type="protein sequence ID" value="PVM85281.1"/>
    <property type="molecule type" value="Genomic_DNA"/>
</dbReference>
<comment type="caution">
    <text evidence="3">The sequence shown here is derived from an EMBL/GenBank/DDBJ whole genome shotgun (WGS) entry which is preliminary data.</text>
</comment>
<dbReference type="RefSeq" id="WP_116565888.1">
    <property type="nucleotide sequence ID" value="NZ_QDKP01000022.1"/>
</dbReference>
<keyword evidence="1" id="KW-0812">Transmembrane</keyword>
<sequence length="337" mass="34541">MSPVPANDGPADVYDAAADWHERRRAPGWSPADEAALTAWLEADAQHVDAYAAMAEVEAALDDAVVAGGLDRELAQARAAFVQGRARNARRNFALMAAGLSGVAVLAGLGGLAWMNAGASEQSFAAAPGRRSAVVLADGSRVVLDGGARLTARIDRRSRDIALTGGRAFFDVAHDPSRPFEVSGGGHVVRALGTAFEVDLAPGAKTYQVALLRGRVRVSGVGQPVELAPGQVLVADAQGREAVSSADVAAATAWRDGRLVLKGDALFDAAAEINRRGGRRIVVRGSAKDLKVSGAFGGDDPLAFARAVAVIHGLTIGEAADGSIVLSPAKDTGATAD</sequence>
<keyword evidence="1" id="KW-1133">Transmembrane helix</keyword>
<feature type="domain" description="FecR protein" evidence="2">
    <location>
        <begin position="126"/>
        <end position="217"/>
    </location>
</feature>
<evidence type="ECO:0000256" key="1">
    <source>
        <dbReference type="SAM" id="Phobius"/>
    </source>
</evidence>
<dbReference type="Proteomes" id="UP000244913">
    <property type="component" value="Unassembled WGS sequence"/>
</dbReference>
<name>A0A2T9JNT6_9CAUL</name>
<keyword evidence="1" id="KW-0472">Membrane</keyword>
<dbReference type="InterPro" id="IPR006860">
    <property type="entry name" value="FecR"/>
</dbReference>
<keyword evidence="4" id="KW-1185">Reference proteome</keyword>
<reference evidence="3 4" key="1">
    <citation type="submission" date="2018-04" db="EMBL/GenBank/DDBJ databases">
        <title>The genome sequence of Caulobacter sp. 736.</title>
        <authorList>
            <person name="Gao J."/>
            <person name="Sun J."/>
        </authorList>
    </citation>
    <scope>NUCLEOTIDE SEQUENCE [LARGE SCALE GENOMIC DNA]</scope>
    <source>
        <strain evidence="3 4">736</strain>
    </source>
</reference>
<evidence type="ECO:0000259" key="2">
    <source>
        <dbReference type="Pfam" id="PF04773"/>
    </source>
</evidence>
<feature type="transmembrane region" description="Helical" evidence="1">
    <location>
        <begin position="93"/>
        <end position="115"/>
    </location>
</feature>
<dbReference type="GO" id="GO:0016989">
    <property type="term" value="F:sigma factor antagonist activity"/>
    <property type="evidence" value="ECO:0007669"/>
    <property type="project" value="TreeGrafter"/>
</dbReference>
<proteinExistence type="predicted"/>
<accession>A0A2T9JNT6</accession>
<gene>
    <name evidence="3" type="ORF">DDF65_07095</name>
</gene>